<dbReference type="Pfam" id="PF03729">
    <property type="entry name" value="DUF308"/>
    <property type="match status" value="1"/>
</dbReference>
<dbReference type="InterPro" id="IPR029058">
    <property type="entry name" value="AB_hydrolase_fold"/>
</dbReference>
<feature type="transmembrane region" description="Helical" evidence="1">
    <location>
        <begin position="158"/>
        <end position="177"/>
    </location>
</feature>
<dbReference type="EMBL" id="VFPM01000004">
    <property type="protein sequence ID" value="TQM57333.1"/>
    <property type="molecule type" value="Genomic_DNA"/>
</dbReference>
<gene>
    <name evidence="2" type="ORF">FBY41_4157</name>
</gene>
<keyword evidence="1" id="KW-0472">Membrane</keyword>
<comment type="caution">
    <text evidence="2">The sequence shown here is derived from an EMBL/GenBank/DDBJ whole genome shotgun (WGS) entry which is preliminary data.</text>
</comment>
<dbReference type="GO" id="GO:0016042">
    <property type="term" value="P:lipid catabolic process"/>
    <property type="evidence" value="ECO:0007669"/>
    <property type="project" value="InterPro"/>
</dbReference>
<name>A0A543HGC2_9MICO</name>
<dbReference type="PANTHER" id="PTHR34853:SF1">
    <property type="entry name" value="LIPASE 5"/>
    <property type="match status" value="1"/>
</dbReference>
<dbReference type="InterPro" id="IPR005325">
    <property type="entry name" value="DUF308_memb"/>
</dbReference>
<dbReference type="Gene3D" id="3.40.50.1820">
    <property type="entry name" value="alpha/beta hydrolase"/>
    <property type="match status" value="1"/>
</dbReference>
<evidence type="ECO:0000313" key="3">
    <source>
        <dbReference type="Proteomes" id="UP000316747"/>
    </source>
</evidence>
<organism evidence="2 3">
    <name type="scientific">Humibacillus xanthopallidus</name>
    <dbReference type="NCBI Taxonomy" id="412689"/>
    <lineage>
        <taxon>Bacteria</taxon>
        <taxon>Bacillati</taxon>
        <taxon>Actinomycetota</taxon>
        <taxon>Actinomycetes</taxon>
        <taxon>Micrococcales</taxon>
        <taxon>Intrasporangiaceae</taxon>
        <taxon>Humibacillus</taxon>
    </lineage>
</organism>
<dbReference type="Proteomes" id="UP000316747">
    <property type="component" value="Unassembled WGS sequence"/>
</dbReference>
<dbReference type="InterPro" id="IPR005152">
    <property type="entry name" value="Lipase_secreted"/>
</dbReference>
<evidence type="ECO:0000313" key="2">
    <source>
        <dbReference type="EMBL" id="TQM57333.1"/>
    </source>
</evidence>
<keyword evidence="1" id="KW-1133">Transmembrane helix</keyword>
<feature type="transmembrane region" description="Helical" evidence="1">
    <location>
        <begin position="135"/>
        <end position="152"/>
    </location>
</feature>
<feature type="transmembrane region" description="Helical" evidence="1">
    <location>
        <begin position="205"/>
        <end position="228"/>
    </location>
</feature>
<dbReference type="PANTHER" id="PTHR34853">
    <property type="match status" value="1"/>
</dbReference>
<evidence type="ECO:0000256" key="1">
    <source>
        <dbReference type="SAM" id="Phobius"/>
    </source>
</evidence>
<dbReference type="AlphaFoldDB" id="A0A543HGC2"/>
<sequence length="597" mass="62382">MTTTAQEDPDTGERRATRRRTPWVLQLLVGVVAVLVGAFLTLNPFSSLAVLLVAVVVGLVVTGFGELAARDDEQSSRRWPVVKGVLYLAAALAVLVWPGATIRVVAVVVGLALVLGGIADVLAGASARGTARWNGIIGGAASIVFGLLALAWPDVSVLVIAVVFGAKVVLLGVRLVIDAIRRARGRDTELGAPAATRPGRARPGWWRLAGTVVGAAVAVVLMLVSLALHRGTPQPDAFYSPPGDVPSQPGQLLRVEPFTRAVPADAKGWRILYTTTSDDGVPAVASALVVTPKAAAGPTPVIAWAHGTTGASPGCAPSVLDKTFESGALFVVDRVVQQGWTLVATDYIGLGTTGVHPYLIGQGEGRSVLDAIRAAHAMKDVSLADDTVVWGHSQGGHAALWTGILASTYAPELKIDGVAAMAPASNLPGLIRNLDNVTAGELFASYVVQAYTSTYPDVRFSDVVRPGAQILVREMAQRCLAEPGTLVSIASTLVLDKPMWQGNPDSGAFHERLVENTPSGPIAAPLLLAEGGADQLVIPAAQDAYVKGRCDAGYAVDYRTYPGKDHVPLVEADSPLIPELLTWTQDRFAGKPARNTC</sequence>
<dbReference type="Gene3D" id="1.10.260.130">
    <property type="match status" value="1"/>
</dbReference>
<protein>
    <submittedName>
        <fullName evidence="2">Uncharacterized membrane protein HdeD (DUF308 family)</fullName>
    </submittedName>
</protein>
<keyword evidence="1" id="KW-0812">Transmembrane</keyword>
<feature type="transmembrane region" description="Helical" evidence="1">
    <location>
        <begin position="23"/>
        <end position="42"/>
    </location>
</feature>
<reference evidence="2 3" key="1">
    <citation type="submission" date="2019-06" db="EMBL/GenBank/DDBJ databases">
        <title>Genome sequencing of plant associated microbes to promote plant fitness in Sorghum bicolor and Oryza sativa.</title>
        <authorList>
            <person name="Coleman-Derr D."/>
        </authorList>
    </citation>
    <scope>NUCLEOTIDE SEQUENCE [LARGE SCALE GENOMIC DNA]</scope>
    <source>
        <strain evidence="2 3">KV-663</strain>
    </source>
</reference>
<dbReference type="Pfam" id="PF03583">
    <property type="entry name" value="LIP"/>
    <property type="match status" value="1"/>
</dbReference>
<proteinExistence type="predicted"/>
<accession>A0A543HGC2</accession>
<feature type="transmembrane region" description="Helical" evidence="1">
    <location>
        <begin position="81"/>
        <end position="98"/>
    </location>
</feature>
<keyword evidence="3" id="KW-1185">Reference proteome</keyword>
<dbReference type="GO" id="GO:0004806">
    <property type="term" value="F:triacylglycerol lipase activity"/>
    <property type="evidence" value="ECO:0007669"/>
    <property type="project" value="InterPro"/>
</dbReference>
<feature type="transmembrane region" description="Helical" evidence="1">
    <location>
        <begin position="48"/>
        <end position="69"/>
    </location>
</feature>
<feature type="transmembrane region" description="Helical" evidence="1">
    <location>
        <begin position="104"/>
        <end position="123"/>
    </location>
</feature>
<dbReference type="SUPFAM" id="SSF53474">
    <property type="entry name" value="alpha/beta-Hydrolases"/>
    <property type="match status" value="1"/>
</dbReference>